<dbReference type="Gene3D" id="6.20.210.20">
    <property type="entry name" value="THAP domain"/>
    <property type="match status" value="1"/>
</dbReference>
<keyword evidence="9" id="KW-0804">Transcription</keyword>
<comment type="similarity">
    <text evidence="2">Belongs to the THAP1 family.</text>
</comment>
<evidence type="ECO:0000256" key="3">
    <source>
        <dbReference type="ARBA" id="ARBA00022723"/>
    </source>
</evidence>
<evidence type="ECO:0000313" key="16">
    <source>
        <dbReference type="Proteomes" id="UP000594262"/>
    </source>
</evidence>
<dbReference type="EnsemblMetazoa" id="CLYHEMT023708.1">
    <property type="protein sequence ID" value="CLYHEMP023708.1"/>
    <property type="gene ID" value="CLYHEMG023708"/>
</dbReference>
<name>A0A7M5XJ20_9CNID</name>
<dbReference type="InterPro" id="IPR006612">
    <property type="entry name" value="THAP_Znf"/>
</dbReference>
<proteinExistence type="inferred from homology"/>
<dbReference type="Proteomes" id="UP000594262">
    <property type="component" value="Unplaced"/>
</dbReference>
<dbReference type="SUPFAM" id="SSF57716">
    <property type="entry name" value="Glucocorticoid receptor-like (DNA-binding domain)"/>
    <property type="match status" value="1"/>
</dbReference>
<protein>
    <recommendedName>
        <fullName evidence="14">THAP-type domain-containing protein</fullName>
    </recommendedName>
</protein>
<evidence type="ECO:0000256" key="12">
    <source>
        <dbReference type="PROSITE-ProRule" id="PRU00309"/>
    </source>
</evidence>
<keyword evidence="10" id="KW-0539">Nucleus</keyword>
<feature type="region of interest" description="Disordered" evidence="13">
    <location>
        <begin position="1"/>
        <end position="23"/>
    </location>
</feature>
<keyword evidence="11" id="KW-0131">Cell cycle</keyword>
<evidence type="ECO:0000256" key="7">
    <source>
        <dbReference type="ARBA" id="ARBA00023054"/>
    </source>
</evidence>
<dbReference type="InterPro" id="IPR026516">
    <property type="entry name" value="THAP1/10"/>
</dbReference>
<dbReference type="Pfam" id="PF05485">
    <property type="entry name" value="THAP"/>
    <property type="match status" value="1"/>
</dbReference>
<dbReference type="AlphaFoldDB" id="A0A7M5XJ20"/>
<feature type="domain" description="THAP-type" evidence="14">
    <location>
        <begin position="22"/>
        <end position="116"/>
    </location>
</feature>
<keyword evidence="6" id="KW-0805">Transcription regulation</keyword>
<dbReference type="GO" id="GO:0008270">
    <property type="term" value="F:zinc ion binding"/>
    <property type="evidence" value="ECO:0007669"/>
    <property type="project" value="UniProtKB-KW"/>
</dbReference>
<dbReference type="SMART" id="SM00980">
    <property type="entry name" value="THAP"/>
    <property type="match status" value="1"/>
</dbReference>
<dbReference type="PANTHER" id="PTHR46600:SF1">
    <property type="entry name" value="THAP DOMAIN-CONTAINING PROTEIN 1"/>
    <property type="match status" value="1"/>
</dbReference>
<evidence type="ECO:0000256" key="1">
    <source>
        <dbReference type="ARBA" id="ARBA00004642"/>
    </source>
</evidence>
<dbReference type="InterPro" id="IPR038441">
    <property type="entry name" value="THAP_Znf_sf"/>
</dbReference>
<reference evidence="15" key="1">
    <citation type="submission" date="2021-01" db="UniProtKB">
        <authorList>
            <consortium name="EnsemblMetazoa"/>
        </authorList>
    </citation>
    <scope>IDENTIFICATION</scope>
</reference>
<evidence type="ECO:0000256" key="8">
    <source>
        <dbReference type="ARBA" id="ARBA00023125"/>
    </source>
</evidence>
<feature type="region of interest" description="Disordered" evidence="13">
    <location>
        <begin position="121"/>
        <end position="173"/>
    </location>
</feature>
<dbReference type="PROSITE" id="PS50950">
    <property type="entry name" value="ZF_THAP"/>
    <property type="match status" value="1"/>
</dbReference>
<keyword evidence="3" id="KW-0479">Metal-binding</keyword>
<evidence type="ECO:0000313" key="15">
    <source>
        <dbReference type="EnsemblMetazoa" id="CLYHEMP023708.1"/>
    </source>
</evidence>
<evidence type="ECO:0000256" key="11">
    <source>
        <dbReference type="ARBA" id="ARBA00023306"/>
    </source>
</evidence>
<comment type="subcellular location">
    <subcellularLocation>
        <location evidence="1">Nucleus</location>
        <location evidence="1">Nucleoplasm</location>
    </subcellularLocation>
</comment>
<evidence type="ECO:0000256" key="5">
    <source>
        <dbReference type="ARBA" id="ARBA00022833"/>
    </source>
</evidence>
<accession>A0A7M5XJ20</accession>
<evidence type="ECO:0000256" key="2">
    <source>
        <dbReference type="ARBA" id="ARBA00006177"/>
    </source>
</evidence>
<dbReference type="GO" id="GO:0043565">
    <property type="term" value="F:sequence-specific DNA binding"/>
    <property type="evidence" value="ECO:0007669"/>
    <property type="project" value="InterPro"/>
</dbReference>
<keyword evidence="16" id="KW-1185">Reference proteome</keyword>
<evidence type="ECO:0000256" key="9">
    <source>
        <dbReference type="ARBA" id="ARBA00023163"/>
    </source>
</evidence>
<evidence type="ECO:0000256" key="10">
    <source>
        <dbReference type="ARBA" id="ARBA00023242"/>
    </source>
</evidence>
<keyword evidence="4 12" id="KW-0863">Zinc-finger</keyword>
<evidence type="ECO:0000256" key="6">
    <source>
        <dbReference type="ARBA" id="ARBA00023015"/>
    </source>
</evidence>
<dbReference type="OrthoDB" id="10020990at2759"/>
<keyword evidence="5" id="KW-0862">Zinc</keyword>
<sequence length="225" mass="25835">MADSKQGSSEIEKPKRKHKQSLGRQCAAYGCDNRTFKEEGGERVTSKISFFTFPDNANRVKYWCSCIKRVNGKDNFKVTKTTVLCEKHFRPEDIYRPPGGTKKRLSNKETVIPYFTEDEALDASSSSTNSNTTNLKKQKPPASRASPRKKCRETQEPFPAFPEPQQDPVAEPEIEESIDWKAKYHELLEEHNLLKQQLKLSQSLKFRLIDHVMGSEEQRKVSPKV</sequence>
<evidence type="ECO:0000259" key="14">
    <source>
        <dbReference type="PROSITE" id="PS50950"/>
    </source>
</evidence>
<keyword evidence="8 12" id="KW-0238">DNA-binding</keyword>
<dbReference type="GO" id="GO:0005654">
    <property type="term" value="C:nucleoplasm"/>
    <property type="evidence" value="ECO:0007669"/>
    <property type="project" value="UniProtKB-SubCell"/>
</dbReference>
<feature type="compositionally biased region" description="Low complexity" evidence="13">
    <location>
        <begin position="124"/>
        <end position="134"/>
    </location>
</feature>
<organism evidence="15 16">
    <name type="scientific">Clytia hemisphaerica</name>
    <dbReference type="NCBI Taxonomy" id="252671"/>
    <lineage>
        <taxon>Eukaryota</taxon>
        <taxon>Metazoa</taxon>
        <taxon>Cnidaria</taxon>
        <taxon>Hydrozoa</taxon>
        <taxon>Hydroidolina</taxon>
        <taxon>Leptothecata</taxon>
        <taxon>Obeliida</taxon>
        <taxon>Clytiidae</taxon>
        <taxon>Clytia</taxon>
    </lineage>
</organism>
<keyword evidence="7" id="KW-0175">Coiled coil</keyword>
<evidence type="ECO:0000256" key="13">
    <source>
        <dbReference type="SAM" id="MobiDB-lite"/>
    </source>
</evidence>
<dbReference type="PANTHER" id="PTHR46600">
    <property type="entry name" value="THAP DOMAIN-CONTAINING"/>
    <property type="match status" value="1"/>
</dbReference>
<evidence type="ECO:0000256" key="4">
    <source>
        <dbReference type="ARBA" id="ARBA00022771"/>
    </source>
</evidence>